<keyword evidence="4" id="KW-1185">Reference proteome</keyword>
<dbReference type="Proteomes" id="UP000613011">
    <property type="component" value="Unassembled WGS sequence"/>
</dbReference>
<evidence type="ECO:0000313" key="4">
    <source>
        <dbReference type="Proteomes" id="UP000613011"/>
    </source>
</evidence>
<dbReference type="AlphaFoldDB" id="A0A936ZQN1"/>
<keyword evidence="2" id="KW-0732">Signal</keyword>
<accession>A0A936ZQN1</accession>
<dbReference type="EMBL" id="JAEQNA010000003">
    <property type="protein sequence ID" value="MBL0420746.1"/>
    <property type="molecule type" value="Genomic_DNA"/>
</dbReference>
<gene>
    <name evidence="3" type="ORF">JI739_10360</name>
</gene>
<feature type="chain" id="PRO_5036860115" evidence="2">
    <location>
        <begin position="23"/>
        <end position="152"/>
    </location>
</feature>
<reference evidence="3" key="1">
    <citation type="submission" date="2021-01" db="EMBL/GenBank/DDBJ databases">
        <title>Ramlibacter sp. strain AW1 16S ribosomal RNA gene Genome sequencing and assembly.</title>
        <authorList>
            <person name="Kang M."/>
        </authorList>
    </citation>
    <scope>NUCLEOTIDE SEQUENCE</scope>
    <source>
        <strain evidence="3">AW1</strain>
    </source>
</reference>
<organism evidence="3 4">
    <name type="scientific">Ramlibacter aurantiacus</name>
    <dbReference type="NCBI Taxonomy" id="2801330"/>
    <lineage>
        <taxon>Bacteria</taxon>
        <taxon>Pseudomonadati</taxon>
        <taxon>Pseudomonadota</taxon>
        <taxon>Betaproteobacteria</taxon>
        <taxon>Burkholderiales</taxon>
        <taxon>Comamonadaceae</taxon>
        <taxon>Ramlibacter</taxon>
    </lineage>
</organism>
<evidence type="ECO:0000256" key="1">
    <source>
        <dbReference type="SAM" id="MobiDB-lite"/>
    </source>
</evidence>
<name>A0A936ZQN1_9BURK</name>
<sequence>MRRPSLLLLPGLLLGLSGWASGDDPLASERCVQALQRLDALRQQAAAPQAVEAARQRAAQACLEGPAPGHPVPRSPQPPVRVAPVAPTPAPAVAPPITWPPAPLAVERPSVVTSCDATGCWDADGRRLNRVGPELHGPRGPCMPMGSTFVCP</sequence>
<proteinExistence type="predicted"/>
<dbReference type="RefSeq" id="WP_201683824.1">
    <property type="nucleotide sequence ID" value="NZ_JAEQNA010000003.1"/>
</dbReference>
<evidence type="ECO:0000256" key="2">
    <source>
        <dbReference type="SAM" id="SignalP"/>
    </source>
</evidence>
<protein>
    <submittedName>
        <fullName evidence="3">Uncharacterized protein</fullName>
    </submittedName>
</protein>
<feature type="compositionally biased region" description="Pro residues" evidence="1">
    <location>
        <begin position="68"/>
        <end position="84"/>
    </location>
</feature>
<comment type="caution">
    <text evidence="3">The sequence shown here is derived from an EMBL/GenBank/DDBJ whole genome shotgun (WGS) entry which is preliminary data.</text>
</comment>
<evidence type="ECO:0000313" key="3">
    <source>
        <dbReference type="EMBL" id="MBL0420746.1"/>
    </source>
</evidence>
<feature type="region of interest" description="Disordered" evidence="1">
    <location>
        <begin position="63"/>
        <end position="84"/>
    </location>
</feature>
<feature type="signal peptide" evidence="2">
    <location>
        <begin position="1"/>
        <end position="22"/>
    </location>
</feature>